<reference evidence="2 3" key="1">
    <citation type="submission" date="2021-06" db="EMBL/GenBank/DDBJ databases">
        <authorList>
            <person name="Palmer J.M."/>
        </authorList>
    </citation>
    <scope>NUCLEOTIDE SEQUENCE [LARGE SCALE GENOMIC DNA]</scope>
    <source>
        <strain evidence="2 3">GA_2019</strain>
        <tissue evidence="2">Muscle</tissue>
    </source>
</reference>
<keyword evidence="3" id="KW-1185">Reference proteome</keyword>
<dbReference type="PROSITE" id="PS50211">
    <property type="entry name" value="DENN"/>
    <property type="match status" value="1"/>
</dbReference>
<feature type="domain" description="UDENN" evidence="1">
    <location>
        <begin position="1"/>
        <end position="154"/>
    </location>
</feature>
<proteinExistence type="predicted"/>
<dbReference type="Proteomes" id="UP001476798">
    <property type="component" value="Unassembled WGS sequence"/>
</dbReference>
<gene>
    <name evidence="2" type="ORF">GOODEAATRI_004948</name>
</gene>
<dbReference type="SMART" id="SM00801">
    <property type="entry name" value="dDENN"/>
    <property type="match status" value="1"/>
</dbReference>
<dbReference type="InterPro" id="IPR005112">
    <property type="entry name" value="dDENN_dom"/>
</dbReference>
<dbReference type="InterPro" id="IPR047278">
    <property type="entry name" value="DEN5A/B"/>
</dbReference>
<dbReference type="InterPro" id="IPR037516">
    <property type="entry name" value="Tripartite_DENN"/>
</dbReference>
<accession>A0ABV0PVG2</accession>
<dbReference type="PANTHER" id="PTHR46070:SF3">
    <property type="entry name" value="DENN DOMAIN-CONTAINING PROTEIN 5B"/>
    <property type="match status" value="1"/>
</dbReference>
<evidence type="ECO:0000313" key="3">
    <source>
        <dbReference type="Proteomes" id="UP001476798"/>
    </source>
</evidence>
<protein>
    <recommendedName>
        <fullName evidence="1">UDENN domain-containing protein</fullName>
    </recommendedName>
</protein>
<dbReference type="SUPFAM" id="SSF140741">
    <property type="entry name" value="RUN domain-like"/>
    <property type="match status" value="1"/>
</dbReference>
<dbReference type="PANTHER" id="PTHR46070">
    <property type="entry name" value="PINSTRIPE, ISOFORM A"/>
    <property type="match status" value="1"/>
</dbReference>
<comment type="caution">
    <text evidence="2">The sequence shown here is derived from an EMBL/GenBank/DDBJ whole genome shotgun (WGS) entry which is preliminary data.</text>
</comment>
<dbReference type="Gene3D" id="1.20.58.900">
    <property type="match status" value="1"/>
</dbReference>
<evidence type="ECO:0000259" key="1">
    <source>
        <dbReference type="PROSITE" id="PS50211"/>
    </source>
</evidence>
<name>A0ABV0PVG2_9TELE</name>
<evidence type="ECO:0000313" key="2">
    <source>
        <dbReference type="EMBL" id="MEQ2187465.1"/>
    </source>
</evidence>
<organism evidence="2 3">
    <name type="scientific">Goodea atripinnis</name>
    <dbReference type="NCBI Taxonomy" id="208336"/>
    <lineage>
        <taxon>Eukaryota</taxon>
        <taxon>Metazoa</taxon>
        <taxon>Chordata</taxon>
        <taxon>Craniata</taxon>
        <taxon>Vertebrata</taxon>
        <taxon>Euteleostomi</taxon>
        <taxon>Actinopterygii</taxon>
        <taxon>Neopterygii</taxon>
        <taxon>Teleostei</taxon>
        <taxon>Neoteleostei</taxon>
        <taxon>Acanthomorphata</taxon>
        <taxon>Ovalentaria</taxon>
        <taxon>Atherinomorphae</taxon>
        <taxon>Cyprinodontiformes</taxon>
        <taxon>Goodeidae</taxon>
        <taxon>Goodea</taxon>
    </lineage>
</organism>
<dbReference type="Pfam" id="PF03455">
    <property type="entry name" value="dDENN"/>
    <property type="match status" value="1"/>
</dbReference>
<sequence length="359" mass="41730">MAAKTTTSSTSASPRLSSLVLEDLMEDRRNGNLGGDELAVLERLQALARRCGGKVSEGGKTLGHVFEEEEEELKAAKLNIQLREVFAVRFAAIFGRYEDFIVNSAMDLDSWLSNRDGTCSFDKPATHLHFLSQFLETSMFSSFVDGKVISRWVDREPLNRLFDSRMERERLYDISDEESRNRPYRKCTTLFESGIPVASQLHVGLNPEGRLLLITLEWTVNPNRVFDISCFPYRQLYKPHAFLLCEEEREQFLYHLLSLNTVDYLCFTRIFTSVSKSCKSNQQNGRLYWQSCHNEGHRKRLIFRFRSFFFYDIHPHPSGFIAVPFSRCPFGVSTTTRLNLFYCCNDFCEEFKNAYKSYW</sequence>
<dbReference type="InterPro" id="IPR037213">
    <property type="entry name" value="Run_dom_sf"/>
</dbReference>
<dbReference type="EMBL" id="JAHRIO010090177">
    <property type="protein sequence ID" value="MEQ2187465.1"/>
    <property type="molecule type" value="Genomic_DNA"/>
</dbReference>